<gene>
    <name evidence="2" type="ORF">GFSPODELE1_LOCUS9936</name>
</gene>
<evidence type="ECO:0000313" key="2">
    <source>
        <dbReference type="EMBL" id="CAL1714811.1"/>
    </source>
</evidence>
<organism evidence="2 3">
    <name type="scientific">Somion occarium</name>
    <dbReference type="NCBI Taxonomy" id="3059160"/>
    <lineage>
        <taxon>Eukaryota</taxon>
        <taxon>Fungi</taxon>
        <taxon>Dikarya</taxon>
        <taxon>Basidiomycota</taxon>
        <taxon>Agaricomycotina</taxon>
        <taxon>Agaricomycetes</taxon>
        <taxon>Polyporales</taxon>
        <taxon>Cerrenaceae</taxon>
        <taxon>Somion</taxon>
    </lineage>
</organism>
<evidence type="ECO:0000313" key="3">
    <source>
        <dbReference type="Proteomes" id="UP001497453"/>
    </source>
</evidence>
<evidence type="ECO:0000256" key="1">
    <source>
        <dbReference type="SAM" id="MobiDB-lite"/>
    </source>
</evidence>
<protein>
    <submittedName>
        <fullName evidence="2">Uncharacterized protein</fullName>
    </submittedName>
</protein>
<dbReference type="EMBL" id="OZ037951">
    <property type="protein sequence ID" value="CAL1714811.1"/>
    <property type="molecule type" value="Genomic_DNA"/>
</dbReference>
<feature type="compositionally biased region" description="Polar residues" evidence="1">
    <location>
        <begin position="17"/>
        <end position="35"/>
    </location>
</feature>
<proteinExistence type="predicted"/>
<feature type="compositionally biased region" description="Basic and acidic residues" evidence="1">
    <location>
        <begin position="224"/>
        <end position="240"/>
    </location>
</feature>
<feature type="region of interest" description="Disordered" evidence="1">
    <location>
        <begin position="1"/>
        <end position="35"/>
    </location>
</feature>
<sequence length="266" mass="29160">MSPPATSESILDDSTLPDMSQTSSNVMPQTPSPSNTVVPYNSQALKTTNHDMIISADLATDPITYINGEVPRGRAKAADYEPTIEKLINAAGTHYKVNVLTIHAFPSREVQTQWAKEAWAAACLGASQRFAIQGTNRLLKAIKFLLEEWQSGQCIHSDFTEDNNGTQFAVNLKCVCDWETTNPVVIEKIRWSMYKRVCQMASIKTVNASISIGFSDASKKRVAEELAGHTRDTESERSSDEDSDDGREAFPALSVTIANEQVGGQD</sequence>
<name>A0ABP1E417_9APHY</name>
<dbReference type="Proteomes" id="UP001497453">
    <property type="component" value="Chromosome 8"/>
</dbReference>
<reference evidence="3" key="1">
    <citation type="submission" date="2024-04" db="EMBL/GenBank/DDBJ databases">
        <authorList>
            <person name="Shaw F."/>
            <person name="Minotto A."/>
        </authorList>
    </citation>
    <scope>NUCLEOTIDE SEQUENCE [LARGE SCALE GENOMIC DNA]</scope>
</reference>
<keyword evidence="3" id="KW-1185">Reference proteome</keyword>
<feature type="region of interest" description="Disordered" evidence="1">
    <location>
        <begin position="224"/>
        <end position="266"/>
    </location>
</feature>
<accession>A0ABP1E417</accession>
<feature type="compositionally biased region" description="Polar residues" evidence="1">
    <location>
        <begin position="256"/>
        <end position="266"/>
    </location>
</feature>